<dbReference type="AlphaFoldDB" id="A0A6G8PU25"/>
<feature type="transmembrane region" description="Helical" evidence="7">
    <location>
        <begin position="155"/>
        <end position="176"/>
    </location>
</feature>
<keyword evidence="6 7" id="KW-0472">Membrane</keyword>
<dbReference type="InterPro" id="IPR032816">
    <property type="entry name" value="VTT_dom"/>
</dbReference>
<accession>A0A6G8PU25</accession>
<dbReference type="EMBL" id="CP045121">
    <property type="protein sequence ID" value="QIN77930.1"/>
    <property type="molecule type" value="Genomic_DNA"/>
</dbReference>
<feature type="domain" description="VTT" evidence="8">
    <location>
        <begin position="91"/>
        <end position="208"/>
    </location>
</feature>
<dbReference type="PANTHER" id="PTHR12677">
    <property type="entry name" value="GOLGI APPARATUS MEMBRANE PROTEIN TVP38-RELATED"/>
    <property type="match status" value="1"/>
</dbReference>
<dbReference type="InterPro" id="IPR015414">
    <property type="entry name" value="TMEM64"/>
</dbReference>
<dbReference type="Pfam" id="PF09335">
    <property type="entry name" value="VTT_dom"/>
    <property type="match status" value="1"/>
</dbReference>
<evidence type="ECO:0000256" key="3">
    <source>
        <dbReference type="ARBA" id="ARBA00022475"/>
    </source>
</evidence>
<evidence type="ECO:0000256" key="1">
    <source>
        <dbReference type="ARBA" id="ARBA00004651"/>
    </source>
</evidence>
<reference evidence="9 10" key="1">
    <citation type="submission" date="2019-10" db="EMBL/GenBank/DDBJ databases">
        <title>Rubrobacter sp nov SCSIO 52915 isolated from a deep-sea sediment in the South China Sea.</title>
        <authorList>
            <person name="Chen R.W."/>
        </authorList>
    </citation>
    <scope>NUCLEOTIDE SEQUENCE [LARGE SCALE GENOMIC DNA]</scope>
    <source>
        <strain evidence="9 10">SCSIO 52915</strain>
    </source>
</reference>
<dbReference type="KEGG" id="rmar:GBA65_04680"/>
<keyword evidence="5 7" id="KW-1133">Transmembrane helix</keyword>
<evidence type="ECO:0000256" key="4">
    <source>
        <dbReference type="ARBA" id="ARBA00022692"/>
    </source>
</evidence>
<evidence type="ECO:0000259" key="8">
    <source>
        <dbReference type="Pfam" id="PF09335"/>
    </source>
</evidence>
<organism evidence="9 10">
    <name type="scientific">Rubrobacter marinus</name>
    <dbReference type="NCBI Taxonomy" id="2653852"/>
    <lineage>
        <taxon>Bacteria</taxon>
        <taxon>Bacillati</taxon>
        <taxon>Actinomycetota</taxon>
        <taxon>Rubrobacteria</taxon>
        <taxon>Rubrobacterales</taxon>
        <taxon>Rubrobacteraceae</taxon>
        <taxon>Rubrobacter</taxon>
    </lineage>
</organism>
<comment type="similarity">
    <text evidence="2 7">Belongs to the TVP38/TMEM64 family.</text>
</comment>
<feature type="transmembrane region" description="Helical" evidence="7">
    <location>
        <begin position="21"/>
        <end position="40"/>
    </location>
</feature>
<keyword evidence="3 7" id="KW-1003">Cell membrane</keyword>
<comment type="subcellular location">
    <subcellularLocation>
        <location evidence="1 7">Cell membrane</location>
        <topology evidence="1 7">Multi-pass membrane protein</topology>
    </subcellularLocation>
</comment>
<feature type="transmembrane region" description="Helical" evidence="7">
    <location>
        <begin position="72"/>
        <end position="95"/>
    </location>
</feature>
<dbReference type="PANTHER" id="PTHR12677:SF59">
    <property type="entry name" value="GOLGI APPARATUS MEMBRANE PROTEIN TVP38-RELATED"/>
    <property type="match status" value="1"/>
</dbReference>
<dbReference type="GO" id="GO:0005886">
    <property type="term" value="C:plasma membrane"/>
    <property type="evidence" value="ECO:0007669"/>
    <property type="project" value="UniProtKB-SubCell"/>
</dbReference>
<evidence type="ECO:0000256" key="7">
    <source>
        <dbReference type="RuleBase" id="RU366058"/>
    </source>
</evidence>
<dbReference type="Proteomes" id="UP000502706">
    <property type="component" value="Chromosome"/>
</dbReference>
<evidence type="ECO:0000313" key="10">
    <source>
        <dbReference type="Proteomes" id="UP000502706"/>
    </source>
</evidence>
<feature type="transmembrane region" description="Helical" evidence="7">
    <location>
        <begin position="188"/>
        <end position="208"/>
    </location>
</feature>
<evidence type="ECO:0000256" key="6">
    <source>
        <dbReference type="ARBA" id="ARBA00023136"/>
    </source>
</evidence>
<evidence type="ECO:0000256" key="2">
    <source>
        <dbReference type="ARBA" id="ARBA00008640"/>
    </source>
</evidence>
<feature type="transmembrane region" description="Helical" evidence="7">
    <location>
        <begin position="107"/>
        <end position="128"/>
    </location>
</feature>
<feature type="transmembrane region" description="Helical" evidence="7">
    <location>
        <begin position="214"/>
        <end position="234"/>
    </location>
</feature>
<name>A0A6G8PU25_9ACTN</name>
<keyword evidence="10" id="KW-1185">Reference proteome</keyword>
<proteinExistence type="inferred from homology"/>
<evidence type="ECO:0000256" key="5">
    <source>
        <dbReference type="ARBA" id="ARBA00022989"/>
    </source>
</evidence>
<gene>
    <name evidence="9" type="ORF">GBA65_04680</name>
</gene>
<dbReference type="RefSeq" id="WP_166395608.1">
    <property type="nucleotide sequence ID" value="NZ_CP045121.1"/>
</dbReference>
<protein>
    <recommendedName>
        <fullName evidence="7">TVP38/TMEM64 family membrane protein</fullName>
    </recommendedName>
</protein>
<keyword evidence="4 7" id="KW-0812">Transmembrane</keyword>
<evidence type="ECO:0000313" key="9">
    <source>
        <dbReference type="EMBL" id="QIN77930.1"/>
    </source>
</evidence>
<sequence>MASRAGVTEGHAGISPRAIRLLRFGSVAGAGAVFGVLYWLSEAFRGEVREGAGILASGDVGALGEYILSYGAWAPVASTFLMVLQSLAAPLPSFVVTFANGLAFGTFWGWALSLFGHTLAAAVCFWIARALGRVPVEVIVGRSGLESADRWFARWGLYAVVVARLVPGISFDVISYAAGITQMRFRRFLGATALGVFPQTFVYSYLGHRAPEHVRLFLLSSAVIIAGVLVAALIRRRRRGRIAP</sequence>